<evidence type="ECO:0000256" key="1">
    <source>
        <dbReference type="ARBA" id="ARBA00005091"/>
    </source>
</evidence>
<evidence type="ECO:0000256" key="9">
    <source>
        <dbReference type="ARBA" id="ARBA00047838"/>
    </source>
</evidence>
<dbReference type="GO" id="GO:0000105">
    <property type="term" value="P:L-histidine biosynthetic process"/>
    <property type="evidence" value="ECO:0007669"/>
    <property type="project" value="UniProtKB-UniRule"/>
</dbReference>
<evidence type="ECO:0000256" key="6">
    <source>
        <dbReference type="ARBA" id="ARBA00022962"/>
    </source>
</evidence>
<keyword evidence="6 11" id="KW-0315">Glutamine amidotransferase</keyword>
<accession>A0A0N7J5P7</accession>
<dbReference type="Pfam" id="PF00117">
    <property type="entry name" value="GATase"/>
    <property type="match status" value="1"/>
</dbReference>
<organism evidence="14">
    <name type="scientific">Legionella pneumophila subsp. pneumophila ATCC 33215</name>
    <dbReference type="NCBI Taxonomy" id="933085"/>
    <lineage>
        <taxon>Bacteria</taxon>
        <taxon>Pseudomonadati</taxon>
        <taxon>Pseudomonadota</taxon>
        <taxon>Gammaproteobacteria</taxon>
        <taxon>Legionellales</taxon>
        <taxon>Legionellaceae</taxon>
        <taxon>Legionella</taxon>
    </lineage>
</organism>
<feature type="domain" description="Glutamine amidotransferase" evidence="13">
    <location>
        <begin position="6"/>
        <end position="210"/>
    </location>
</feature>
<dbReference type="HAMAP" id="MF_00278">
    <property type="entry name" value="HisH"/>
    <property type="match status" value="1"/>
</dbReference>
<keyword evidence="3 11" id="KW-0963">Cytoplasm</keyword>
<evidence type="ECO:0000256" key="2">
    <source>
        <dbReference type="ARBA" id="ARBA00011152"/>
    </source>
</evidence>
<evidence type="ECO:0000313" key="14">
    <source>
        <dbReference type="EMBL" id="ALK48473.1"/>
    </source>
</evidence>
<dbReference type="InterPro" id="IPR010139">
    <property type="entry name" value="Imidazole-glycPsynth_HisH"/>
</dbReference>
<comment type="function">
    <text evidence="11">IGPS catalyzes the conversion of PRFAR and glutamine to IGP, AICAR and glutamate. The HisH subunit catalyzes the hydrolysis of glutamine to glutamate and ammonia as part of the synthesis of IGP and AICAR. The resulting ammonia molecule is channeled to the active site of HisF.</text>
</comment>
<keyword evidence="8 11" id="KW-0456">Lyase</keyword>
<evidence type="ECO:0000256" key="11">
    <source>
        <dbReference type="HAMAP-Rule" id="MF_00278"/>
    </source>
</evidence>
<feature type="active site" evidence="11 12">
    <location>
        <position position="195"/>
    </location>
</feature>
<dbReference type="NCBIfam" id="TIGR01855">
    <property type="entry name" value="IMP_synth_hisH"/>
    <property type="match status" value="1"/>
</dbReference>
<dbReference type="RefSeq" id="WP_027264544.1">
    <property type="nucleotide sequence ID" value="NZ_KK074214.1"/>
</dbReference>
<dbReference type="GO" id="GO:0005737">
    <property type="term" value="C:cytoplasm"/>
    <property type="evidence" value="ECO:0007669"/>
    <property type="project" value="UniProtKB-SubCell"/>
</dbReference>
<dbReference type="CDD" id="cd01748">
    <property type="entry name" value="GATase1_IGP_Synthase"/>
    <property type="match status" value="1"/>
</dbReference>
<dbReference type="AlphaFoldDB" id="A0A0N7J5P7"/>
<feature type="active site" description="Nucleophile" evidence="11 12">
    <location>
        <position position="81"/>
    </location>
</feature>
<keyword evidence="5 11" id="KW-0378">Hydrolase</keyword>
<name>A0A0N7J5P7_LEGPN</name>
<dbReference type="EMBL" id="KR350687">
    <property type="protein sequence ID" value="ALK48473.1"/>
    <property type="molecule type" value="Genomic_DNA"/>
</dbReference>
<keyword evidence="4 11" id="KW-0028">Amino-acid biosynthesis</keyword>
<dbReference type="UniPathway" id="UPA00031">
    <property type="reaction ID" value="UER00010"/>
</dbReference>
<comment type="catalytic activity">
    <reaction evidence="9 11">
        <text>5-[(5-phospho-1-deoxy-D-ribulos-1-ylimino)methylamino]-1-(5-phospho-beta-D-ribosyl)imidazole-4-carboxamide + L-glutamine = D-erythro-1-(imidazol-4-yl)glycerol 3-phosphate + 5-amino-1-(5-phospho-beta-D-ribosyl)imidazole-4-carboxamide + L-glutamate + H(+)</text>
        <dbReference type="Rhea" id="RHEA:24793"/>
        <dbReference type="ChEBI" id="CHEBI:15378"/>
        <dbReference type="ChEBI" id="CHEBI:29985"/>
        <dbReference type="ChEBI" id="CHEBI:58278"/>
        <dbReference type="ChEBI" id="CHEBI:58359"/>
        <dbReference type="ChEBI" id="CHEBI:58475"/>
        <dbReference type="ChEBI" id="CHEBI:58525"/>
        <dbReference type="EC" id="4.3.2.10"/>
    </reaction>
</comment>
<dbReference type="SUPFAM" id="SSF52317">
    <property type="entry name" value="Class I glutamine amidotransferase-like"/>
    <property type="match status" value="1"/>
</dbReference>
<proteinExistence type="inferred from homology"/>
<keyword evidence="7 11" id="KW-0368">Histidine biosynthesis</keyword>
<comment type="subunit">
    <text evidence="2 11">Heterodimer of HisH and HisF.</text>
</comment>
<dbReference type="PANTHER" id="PTHR42701:SF1">
    <property type="entry name" value="IMIDAZOLE GLYCEROL PHOSPHATE SYNTHASE SUBUNIT HISH"/>
    <property type="match status" value="1"/>
</dbReference>
<evidence type="ECO:0000256" key="10">
    <source>
        <dbReference type="ARBA" id="ARBA00049534"/>
    </source>
</evidence>
<evidence type="ECO:0000256" key="12">
    <source>
        <dbReference type="PIRSR" id="PIRSR000495-1"/>
    </source>
</evidence>
<dbReference type="GO" id="GO:0004359">
    <property type="term" value="F:glutaminase activity"/>
    <property type="evidence" value="ECO:0007669"/>
    <property type="project" value="UniProtKB-EC"/>
</dbReference>
<reference evidence="14" key="1">
    <citation type="journal article" date="2015" name="Antonie Van Leeuwenhoek">
        <title>Structural comparison of O-antigen gene clusters of Legionella pneumophila and its application of a serogroup-specific multiplex PCR assay.</title>
        <authorList>
            <person name="Cao B."/>
            <person name="Tian Z."/>
            <person name="Wang S."/>
            <person name="Zhu Z."/>
            <person name="Sun Y."/>
            <person name="Feng L."/>
            <person name="Wang L."/>
        </authorList>
    </citation>
    <scope>NUCLEOTIDE SEQUENCE</scope>
    <source>
        <strain evidence="14">ATCC 33215</strain>
    </source>
</reference>
<dbReference type="EC" id="3.5.1.2" evidence="11"/>
<evidence type="ECO:0000256" key="7">
    <source>
        <dbReference type="ARBA" id="ARBA00023102"/>
    </source>
</evidence>
<feature type="active site" evidence="11 12">
    <location>
        <position position="197"/>
    </location>
</feature>
<dbReference type="GO" id="GO:0000107">
    <property type="term" value="F:imidazoleglycerol-phosphate synthase activity"/>
    <property type="evidence" value="ECO:0007669"/>
    <property type="project" value="UniProtKB-UniRule"/>
</dbReference>
<sequence>MSSVSIVDYGVGNLLSVARAFQYFDASVNLVSTPEEIMSADRLVLPGVGAFEDGMKGLTTLNFIEPIKQFAQSGKPFLGICLGMQMMLSKSTEFGQHEGLGLIAGEVVSVPSHGVDGQLHKIPHIGWNELVSTSEGEDWCHTILKNIPLNSSVYFVHSFMAMPSNPKKRLADTLYDGQAISAVIKDENMYGCQFHPEKSGEVGLNIIQQFLQI</sequence>
<evidence type="ECO:0000256" key="3">
    <source>
        <dbReference type="ARBA" id="ARBA00022490"/>
    </source>
</evidence>
<dbReference type="PIRSF" id="PIRSF000495">
    <property type="entry name" value="Amidotransf_hisH"/>
    <property type="match status" value="1"/>
</dbReference>
<evidence type="ECO:0000256" key="8">
    <source>
        <dbReference type="ARBA" id="ARBA00023239"/>
    </source>
</evidence>
<dbReference type="InterPro" id="IPR017926">
    <property type="entry name" value="GATASE"/>
</dbReference>
<gene>
    <name evidence="11 14" type="primary">hisH</name>
</gene>
<dbReference type="PANTHER" id="PTHR42701">
    <property type="entry name" value="IMIDAZOLE GLYCEROL PHOSPHATE SYNTHASE SUBUNIT HISH"/>
    <property type="match status" value="1"/>
</dbReference>
<evidence type="ECO:0000256" key="4">
    <source>
        <dbReference type="ARBA" id="ARBA00022605"/>
    </source>
</evidence>
<comment type="pathway">
    <text evidence="1 11">Amino-acid biosynthesis; L-histidine biosynthesis; L-histidine from 5-phospho-alpha-D-ribose 1-diphosphate: step 5/9.</text>
</comment>
<comment type="subcellular location">
    <subcellularLocation>
        <location evidence="11">Cytoplasm</location>
    </subcellularLocation>
</comment>
<comment type="catalytic activity">
    <reaction evidence="10 11">
        <text>L-glutamine + H2O = L-glutamate + NH4(+)</text>
        <dbReference type="Rhea" id="RHEA:15889"/>
        <dbReference type="ChEBI" id="CHEBI:15377"/>
        <dbReference type="ChEBI" id="CHEBI:28938"/>
        <dbReference type="ChEBI" id="CHEBI:29985"/>
        <dbReference type="ChEBI" id="CHEBI:58359"/>
        <dbReference type="EC" id="3.5.1.2"/>
    </reaction>
</comment>
<protein>
    <recommendedName>
        <fullName evidence="11">Imidazole glycerol phosphate synthase subunit HisH</fullName>
        <ecNumber evidence="11">4.3.2.10</ecNumber>
    </recommendedName>
    <alternativeName>
        <fullName evidence="11">IGP synthase glutaminase subunit</fullName>
        <ecNumber evidence="11">3.5.1.2</ecNumber>
    </alternativeName>
    <alternativeName>
        <fullName evidence="11">IGP synthase subunit HisH</fullName>
    </alternativeName>
    <alternativeName>
        <fullName evidence="11">ImGP synthase subunit HisH</fullName>
        <shortName evidence="11">IGPS subunit HisH</shortName>
    </alternativeName>
</protein>
<evidence type="ECO:0000259" key="13">
    <source>
        <dbReference type="Pfam" id="PF00117"/>
    </source>
</evidence>
<dbReference type="PROSITE" id="PS51273">
    <property type="entry name" value="GATASE_TYPE_1"/>
    <property type="match status" value="1"/>
</dbReference>
<dbReference type="GO" id="GO:0016829">
    <property type="term" value="F:lyase activity"/>
    <property type="evidence" value="ECO:0007669"/>
    <property type="project" value="UniProtKB-KW"/>
</dbReference>
<dbReference type="InterPro" id="IPR029062">
    <property type="entry name" value="Class_I_gatase-like"/>
</dbReference>
<dbReference type="Gene3D" id="3.40.50.880">
    <property type="match status" value="1"/>
</dbReference>
<dbReference type="EC" id="4.3.2.10" evidence="11"/>
<evidence type="ECO:0000256" key="5">
    <source>
        <dbReference type="ARBA" id="ARBA00022801"/>
    </source>
</evidence>